<sequence>MARFEPSSGQIQSIMSFSNIKAMFMTIATQQYPTWFFPTLFHIMGLIIDQRHAVIFSYEAQTYATNGSMIQ</sequence>
<dbReference type="AlphaFoldDB" id="A0A5J4WJK8"/>
<accession>A0A5J4WJK8</accession>
<comment type="caution">
    <text evidence="1">The sequence shown here is derived from an EMBL/GenBank/DDBJ whole genome shotgun (WGS) entry which is preliminary data.</text>
</comment>
<dbReference type="EMBL" id="SNRW01001930">
    <property type="protein sequence ID" value="KAA6394495.1"/>
    <property type="molecule type" value="Genomic_DNA"/>
</dbReference>
<dbReference type="Proteomes" id="UP000324800">
    <property type="component" value="Unassembled WGS sequence"/>
</dbReference>
<protein>
    <submittedName>
        <fullName evidence="1">Uncharacterized protein</fullName>
    </submittedName>
</protein>
<evidence type="ECO:0000313" key="1">
    <source>
        <dbReference type="EMBL" id="KAA6394495.1"/>
    </source>
</evidence>
<organism evidence="1 2">
    <name type="scientific">Streblomastix strix</name>
    <dbReference type="NCBI Taxonomy" id="222440"/>
    <lineage>
        <taxon>Eukaryota</taxon>
        <taxon>Metamonada</taxon>
        <taxon>Preaxostyla</taxon>
        <taxon>Oxymonadida</taxon>
        <taxon>Streblomastigidae</taxon>
        <taxon>Streblomastix</taxon>
    </lineage>
</organism>
<reference evidence="1 2" key="1">
    <citation type="submission" date="2019-03" db="EMBL/GenBank/DDBJ databases">
        <title>Single cell metagenomics reveals metabolic interactions within the superorganism composed of flagellate Streblomastix strix and complex community of Bacteroidetes bacteria on its surface.</title>
        <authorList>
            <person name="Treitli S.C."/>
            <person name="Kolisko M."/>
            <person name="Husnik F."/>
            <person name="Keeling P."/>
            <person name="Hampl V."/>
        </authorList>
    </citation>
    <scope>NUCLEOTIDE SEQUENCE [LARGE SCALE GENOMIC DNA]</scope>
    <source>
        <strain evidence="1">ST1C</strain>
    </source>
</reference>
<evidence type="ECO:0000313" key="2">
    <source>
        <dbReference type="Proteomes" id="UP000324800"/>
    </source>
</evidence>
<gene>
    <name evidence="1" type="ORF">EZS28_009978</name>
</gene>
<proteinExistence type="predicted"/>
<name>A0A5J4WJK8_9EUKA</name>